<proteinExistence type="predicted"/>
<organism evidence="17 20">
    <name type="scientific">Pristionchus mayeri</name>
    <dbReference type="NCBI Taxonomy" id="1317129"/>
    <lineage>
        <taxon>Eukaryota</taxon>
        <taxon>Metazoa</taxon>
        <taxon>Ecdysozoa</taxon>
        <taxon>Nematoda</taxon>
        <taxon>Chromadorea</taxon>
        <taxon>Rhabditida</taxon>
        <taxon>Rhabditina</taxon>
        <taxon>Diplogasteromorpha</taxon>
        <taxon>Diplogasteroidea</taxon>
        <taxon>Neodiplogasteridae</taxon>
        <taxon>Pristionchus</taxon>
    </lineage>
</organism>
<reference evidence="20" key="1">
    <citation type="submission" date="2022-10" db="EMBL/GenBank/DDBJ databases">
        <title>Genome assembly of Pristionchus species.</title>
        <authorList>
            <person name="Yoshida K."/>
            <person name="Sommer R.J."/>
        </authorList>
    </citation>
    <scope>NUCLEOTIDE SEQUENCE [LARGE SCALE GENOMIC DNA]</scope>
    <source>
        <strain evidence="2 20">RS5460</strain>
    </source>
</reference>
<dbReference type="EMBL" id="BTRK01000002">
    <property type="protein sequence ID" value="GMR37798.1"/>
    <property type="molecule type" value="Genomic_DNA"/>
</dbReference>
<dbReference type="EMBL" id="BTRK01000002">
    <property type="protein sequence ID" value="GMR35575.1"/>
    <property type="molecule type" value="Genomic_DNA"/>
</dbReference>
<evidence type="ECO:0000313" key="17">
    <source>
        <dbReference type="EMBL" id="GMR57989.1"/>
    </source>
</evidence>
<dbReference type="EMBL" id="BTRK01000006">
    <property type="protein sequence ID" value="GMR57989.1"/>
    <property type="molecule type" value="Genomic_DNA"/>
</dbReference>
<dbReference type="AlphaFoldDB" id="A0AAN5IB02"/>
<dbReference type="EMBL" id="BTRK01000005">
    <property type="protein sequence ID" value="GMR53543.1"/>
    <property type="molecule type" value="Genomic_DNA"/>
</dbReference>
<dbReference type="EMBL" id="BTRK01000002">
    <property type="protein sequence ID" value="GMR36007.1"/>
    <property type="molecule type" value="Genomic_DNA"/>
</dbReference>
<evidence type="ECO:0000313" key="1">
    <source>
        <dbReference type="EMBL" id="GMR30320.1"/>
    </source>
</evidence>
<comment type="caution">
    <text evidence="17">The sequence shown here is derived from an EMBL/GenBank/DDBJ whole genome shotgun (WGS) entry which is preliminary data.</text>
</comment>
<dbReference type="EMBL" id="BTRK01000001">
    <property type="protein sequence ID" value="GMR30320.1"/>
    <property type="molecule type" value="Genomic_DNA"/>
</dbReference>
<evidence type="ECO:0000313" key="16">
    <source>
        <dbReference type="EMBL" id="GMR56074.1"/>
    </source>
</evidence>
<dbReference type="EMBL" id="BTRK01000005">
    <property type="protein sequence ID" value="GMR55835.1"/>
    <property type="molecule type" value="Genomic_DNA"/>
</dbReference>
<evidence type="ECO:0000313" key="4">
    <source>
        <dbReference type="EMBL" id="GMR35575.1"/>
    </source>
</evidence>
<name>A0AAN5IB02_9BILA</name>
<dbReference type="EMBL" id="BTRK01000001">
    <property type="protein sequence ID" value="GMR34024.1"/>
    <property type="molecule type" value="Genomic_DNA"/>
</dbReference>
<evidence type="ECO:0000313" key="8">
    <source>
        <dbReference type="EMBL" id="GMR37798.1"/>
    </source>
</evidence>
<evidence type="ECO:0000313" key="12">
    <source>
        <dbReference type="EMBL" id="GMR50420.1"/>
    </source>
</evidence>
<evidence type="ECO:0000313" key="7">
    <source>
        <dbReference type="EMBL" id="GMR36031.1"/>
    </source>
</evidence>
<evidence type="ECO:0000313" key="15">
    <source>
        <dbReference type="EMBL" id="GMR55835.1"/>
    </source>
</evidence>
<evidence type="ECO:0000313" key="2">
    <source>
        <dbReference type="EMBL" id="GMR34024.1"/>
    </source>
</evidence>
<evidence type="ECO:0000313" key="20">
    <source>
        <dbReference type="Proteomes" id="UP001328107"/>
    </source>
</evidence>
<dbReference type="EMBL" id="BTRK01000002">
    <property type="protein sequence ID" value="GMR34781.1"/>
    <property type="molecule type" value="Genomic_DNA"/>
</dbReference>
<protein>
    <submittedName>
        <fullName evidence="17">Uncharacterized protein</fullName>
    </submittedName>
</protein>
<evidence type="ECO:0000313" key="5">
    <source>
        <dbReference type="EMBL" id="GMR35984.1"/>
    </source>
</evidence>
<evidence type="ECO:0000313" key="6">
    <source>
        <dbReference type="EMBL" id="GMR36007.1"/>
    </source>
</evidence>
<evidence type="ECO:0000313" key="19">
    <source>
        <dbReference type="EMBL" id="GMR63111.1"/>
    </source>
</evidence>
<feature type="non-terminal residue" evidence="17">
    <location>
        <position position="76"/>
    </location>
</feature>
<evidence type="ECO:0000313" key="11">
    <source>
        <dbReference type="EMBL" id="GMR49113.1"/>
    </source>
</evidence>
<dbReference type="EMBL" id="BTRK01000004">
    <property type="protein sequence ID" value="GMR49113.1"/>
    <property type="molecule type" value="Genomic_DNA"/>
</dbReference>
<evidence type="ECO:0000313" key="9">
    <source>
        <dbReference type="EMBL" id="GMR41374.1"/>
    </source>
</evidence>
<gene>
    <name evidence="1" type="ORF">PMAYCL1PPCAC_00515</name>
    <name evidence="2" type="ORF">PMAYCL1PPCAC_04219</name>
    <name evidence="3" type="ORF">PMAYCL1PPCAC_04976</name>
    <name evidence="4" type="ORF">PMAYCL1PPCAC_05770</name>
    <name evidence="5" type="ORF">PMAYCL1PPCAC_06179</name>
    <name evidence="6" type="ORF">PMAYCL1PPCAC_06202</name>
    <name evidence="7" type="ORF">PMAYCL1PPCAC_06226</name>
    <name evidence="8" type="ORF">PMAYCL1PPCAC_07993</name>
    <name evidence="9" type="ORF">PMAYCL1PPCAC_11569</name>
    <name evidence="10" type="ORF">PMAYCL1PPCAC_14384</name>
    <name evidence="11" type="ORF">PMAYCL1PPCAC_19308</name>
    <name evidence="12" type="ORF">PMAYCL1PPCAC_20615</name>
    <name evidence="13" type="ORF">PMAYCL1PPCAC_23738</name>
    <name evidence="14" type="ORF">PMAYCL1PPCAC_25506</name>
    <name evidence="15" type="ORF">PMAYCL1PPCAC_26030</name>
    <name evidence="16" type="ORF">PMAYCL1PPCAC_26269</name>
    <name evidence="17" type="ORF">PMAYCL1PPCAC_28184</name>
    <name evidence="18" type="ORF">PMAYCL1PPCAC_31266</name>
    <name evidence="19" type="ORF">PMAYCL1PPCAC_33306</name>
</gene>
<dbReference type="EMBL" id="BTRK01000003">
    <property type="protein sequence ID" value="GMR44189.1"/>
    <property type="molecule type" value="Genomic_DNA"/>
</dbReference>
<dbReference type="EMBL" id="BTRK01000005">
    <property type="protein sequence ID" value="GMR56074.1"/>
    <property type="molecule type" value="Genomic_DNA"/>
</dbReference>
<reference evidence="17" key="2">
    <citation type="submission" date="2023-06" db="EMBL/GenBank/DDBJ databases">
        <title>Genome assembly of Pristionchus species.</title>
        <authorList>
            <person name="Yoshida K."/>
            <person name="Sommer R.J."/>
        </authorList>
    </citation>
    <scope>NUCLEOTIDE SEQUENCE</scope>
    <source>
        <strain evidence="17 20">RS5460</strain>
    </source>
</reference>
<dbReference type="EMBL" id="BTRK01000004">
    <property type="protein sequence ID" value="GMR50420.1"/>
    <property type="molecule type" value="Genomic_DNA"/>
</dbReference>
<dbReference type="EMBL" id="BTRK01000003">
    <property type="protein sequence ID" value="GMR41374.1"/>
    <property type="molecule type" value="Genomic_DNA"/>
</dbReference>
<accession>A0AAN5IB02</accession>
<dbReference type="EMBL" id="BTRK01000006">
    <property type="protein sequence ID" value="GMR63111.1"/>
    <property type="molecule type" value="Genomic_DNA"/>
</dbReference>
<dbReference type="EMBL" id="BTRK01000002">
    <property type="protein sequence ID" value="GMR36031.1"/>
    <property type="molecule type" value="Genomic_DNA"/>
</dbReference>
<sequence>MMHLKTVPIIKVPFINPTQRMKRFNFVFDLVHNEETFQHWVWSDESIVQLGGNAGWVTVESDYDKDRFQMTKKFPV</sequence>
<evidence type="ECO:0000313" key="10">
    <source>
        <dbReference type="EMBL" id="GMR44189.1"/>
    </source>
</evidence>
<dbReference type="EMBL" id="BTRK01000006">
    <property type="protein sequence ID" value="GMR61071.1"/>
    <property type="molecule type" value="Genomic_DNA"/>
</dbReference>
<evidence type="ECO:0000313" key="18">
    <source>
        <dbReference type="EMBL" id="GMR61071.1"/>
    </source>
</evidence>
<keyword evidence="20" id="KW-1185">Reference proteome</keyword>
<dbReference type="EMBL" id="BTRK01000005">
    <property type="protein sequence ID" value="GMR55311.1"/>
    <property type="molecule type" value="Genomic_DNA"/>
</dbReference>
<evidence type="ECO:0000313" key="3">
    <source>
        <dbReference type="EMBL" id="GMR34781.1"/>
    </source>
</evidence>
<evidence type="ECO:0000313" key="14">
    <source>
        <dbReference type="EMBL" id="GMR55311.1"/>
    </source>
</evidence>
<evidence type="ECO:0000313" key="13">
    <source>
        <dbReference type="EMBL" id="GMR53543.1"/>
    </source>
</evidence>
<dbReference type="Proteomes" id="UP001328107">
    <property type="component" value="Unassembled WGS sequence"/>
</dbReference>
<dbReference type="EMBL" id="BTRK01000002">
    <property type="protein sequence ID" value="GMR35984.1"/>
    <property type="molecule type" value="Genomic_DNA"/>
</dbReference>